<feature type="region of interest" description="Disordered" evidence="1">
    <location>
        <begin position="234"/>
        <end position="253"/>
    </location>
</feature>
<comment type="caution">
    <text evidence="4">The sequence shown here is derived from an EMBL/GenBank/DDBJ whole genome shotgun (WGS) entry which is preliminary data.</text>
</comment>
<dbReference type="OrthoDB" id="4696326at2759"/>
<feature type="region of interest" description="Disordered" evidence="1">
    <location>
        <begin position="376"/>
        <end position="404"/>
    </location>
</feature>
<keyword evidence="2" id="KW-0472">Membrane</keyword>
<reference evidence="4" key="1">
    <citation type="submission" date="2022-10" db="EMBL/GenBank/DDBJ databases">
        <title>Tapping the CABI collections for fungal endophytes: first genome assemblies for Collariella, Neodidymelliopsis, Ascochyta clinopodiicola, Didymella pomorum, Didymosphaeria variabile, Neocosmospora piperis and Neocucurbitaria cava.</title>
        <authorList>
            <person name="Hill R."/>
        </authorList>
    </citation>
    <scope>NUCLEOTIDE SEQUENCE</scope>
    <source>
        <strain evidence="4">IMI 366586</strain>
    </source>
</reference>
<evidence type="ECO:0000256" key="1">
    <source>
        <dbReference type="SAM" id="MobiDB-lite"/>
    </source>
</evidence>
<feature type="signal peptide" evidence="3">
    <location>
        <begin position="1"/>
        <end position="24"/>
    </location>
</feature>
<keyword evidence="3" id="KW-0732">Signal</keyword>
<protein>
    <recommendedName>
        <fullName evidence="6">Fucose-specific lectin</fullName>
    </recommendedName>
</protein>
<feature type="chain" id="PRO_5040811488" description="Fucose-specific lectin" evidence="3">
    <location>
        <begin position="25"/>
        <end position="507"/>
    </location>
</feature>
<evidence type="ECO:0000313" key="4">
    <source>
        <dbReference type="EMBL" id="KAJ4317340.1"/>
    </source>
</evidence>
<feature type="compositionally biased region" description="Polar residues" evidence="1">
    <location>
        <begin position="237"/>
        <end position="253"/>
    </location>
</feature>
<dbReference type="EMBL" id="JAPEUR010000162">
    <property type="protein sequence ID" value="KAJ4317340.1"/>
    <property type="molecule type" value="Genomic_DNA"/>
</dbReference>
<evidence type="ECO:0000256" key="2">
    <source>
        <dbReference type="SAM" id="Phobius"/>
    </source>
</evidence>
<keyword evidence="2" id="KW-0812">Transmembrane</keyword>
<sequence length="507" mass="55284">MRFLRHLAVAAATCVALCIESAHTSNLYAFFTSRGIQVAAQDPDTAEILYSSCNTSDSPIFPLENPNILPTDTKPRNGTELTAAGWWDESKIWASVFFQNEDGDIANGVFECDMKTGQFNRTGEWYPSSDAGVDSVHNETGLSVQNLGDKDGYRLFYHNKHRQVMMLSYKRDPGWTDGGPVSQETGRGVALASAYRENKYISVVSPRFSSDFEVARLEEENLWQLGKASVGTASKHVANSQPSDSFPHSLNDGVTNETMPNEIRFNETDNPEFSLPFWDPDTQAIGHTATRHGLREVYYIGTDKTLYQVRESDTGDGWTLGPNASLSNWPKADKRSGGLAVVSPSKASGEVWIYYWANGTIIQAHKSASGIWDEASPLPSNVTDSGMAHPPNKDETPHQNVDGSGWSTAVKVGVGVGVSAGALALGVLIWFLIRRYRPVPHSDSKIQGTDAKDQICDLPEVCIVRKATPISAQSTGSSVGGNQPVELEQPAEVYELMGRSEVSSVRA</sequence>
<dbReference type="Gene3D" id="2.120.10.70">
    <property type="entry name" value="Fucose-specific lectin"/>
    <property type="match status" value="2"/>
</dbReference>
<evidence type="ECO:0000256" key="3">
    <source>
        <dbReference type="SAM" id="SignalP"/>
    </source>
</evidence>
<dbReference type="SUPFAM" id="SSF89372">
    <property type="entry name" value="Fucose-specific lectin"/>
    <property type="match status" value="1"/>
</dbReference>
<accession>A0A9W8WA29</accession>
<dbReference type="Proteomes" id="UP001140502">
    <property type="component" value="Unassembled WGS sequence"/>
</dbReference>
<organism evidence="4 5">
    <name type="scientific">Fusarium piperis</name>
    <dbReference type="NCBI Taxonomy" id="1435070"/>
    <lineage>
        <taxon>Eukaryota</taxon>
        <taxon>Fungi</taxon>
        <taxon>Dikarya</taxon>
        <taxon>Ascomycota</taxon>
        <taxon>Pezizomycotina</taxon>
        <taxon>Sordariomycetes</taxon>
        <taxon>Hypocreomycetidae</taxon>
        <taxon>Hypocreales</taxon>
        <taxon>Nectriaceae</taxon>
        <taxon>Fusarium</taxon>
        <taxon>Fusarium solani species complex</taxon>
    </lineage>
</organism>
<keyword evidence="2" id="KW-1133">Transmembrane helix</keyword>
<evidence type="ECO:0008006" key="6">
    <source>
        <dbReference type="Google" id="ProtNLM"/>
    </source>
</evidence>
<name>A0A9W8WA29_9HYPO</name>
<gene>
    <name evidence="4" type="ORF">N0V84_007397</name>
</gene>
<feature type="transmembrane region" description="Helical" evidence="2">
    <location>
        <begin position="412"/>
        <end position="433"/>
    </location>
</feature>
<dbReference type="AlphaFoldDB" id="A0A9W8WA29"/>
<evidence type="ECO:0000313" key="5">
    <source>
        <dbReference type="Proteomes" id="UP001140502"/>
    </source>
</evidence>
<keyword evidence="5" id="KW-1185">Reference proteome</keyword>
<proteinExistence type="predicted"/>